<reference evidence="2" key="1">
    <citation type="submission" date="2016-10" db="EMBL/GenBank/DDBJ databases">
        <authorList>
            <person name="Varghese N."/>
            <person name="Submissions S."/>
        </authorList>
    </citation>
    <scope>NUCLEOTIDE SEQUENCE [LARGE SCALE GENOMIC DNA]</scope>
    <source>
        <strain evidence="2">B48,IBRC-M 10115,DSM 25386,CECT 8001</strain>
    </source>
</reference>
<proteinExistence type="predicted"/>
<dbReference type="Gene3D" id="1.10.30.50">
    <property type="match status" value="1"/>
</dbReference>
<dbReference type="AlphaFoldDB" id="A0A1H8IMJ5"/>
<keyword evidence="2" id="KW-1185">Reference proteome</keyword>
<dbReference type="InterPro" id="IPR003615">
    <property type="entry name" value="HNH_nuc"/>
</dbReference>
<dbReference type="EMBL" id="FOBW01000017">
    <property type="protein sequence ID" value="SEN68858.1"/>
    <property type="molecule type" value="Genomic_DNA"/>
</dbReference>
<organism evidence="1 2">
    <name type="scientific">Mesobacillus persicus</name>
    <dbReference type="NCBI Taxonomy" id="930146"/>
    <lineage>
        <taxon>Bacteria</taxon>
        <taxon>Bacillati</taxon>
        <taxon>Bacillota</taxon>
        <taxon>Bacilli</taxon>
        <taxon>Bacillales</taxon>
        <taxon>Bacillaceae</taxon>
        <taxon>Mesobacillus</taxon>
    </lineage>
</organism>
<evidence type="ECO:0000313" key="2">
    <source>
        <dbReference type="Proteomes" id="UP000198553"/>
    </source>
</evidence>
<dbReference type="STRING" id="930146.SAMN05192533_11778"/>
<accession>A0A1H8IMJ5</accession>
<name>A0A1H8IMJ5_9BACI</name>
<protein>
    <recommendedName>
        <fullName evidence="3">HNH endonuclease</fullName>
    </recommendedName>
</protein>
<sequence>MLENPKKLQFTQEITPYTQKGRVVLYKKLKGNVLKEISRQMESNIPNRSVEYLDNRLSRYSMKMGKCEITGWLLPAEVVHCHHFMPTCLGGKDEFNNLRILHKDVHRLIHATEIETIKSYITRLGINNKEVVKINKYRKNCNLEPIGKYN</sequence>
<evidence type="ECO:0000313" key="1">
    <source>
        <dbReference type="EMBL" id="SEN68858.1"/>
    </source>
</evidence>
<dbReference type="RefSeq" id="WP_090749443.1">
    <property type="nucleotide sequence ID" value="NZ_FOBW01000017.1"/>
</dbReference>
<gene>
    <name evidence="1" type="ORF">SAMN05192533_11778</name>
</gene>
<dbReference type="OrthoDB" id="9793236at2"/>
<dbReference type="CDD" id="cd00085">
    <property type="entry name" value="HNHc"/>
    <property type="match status" value="1"/>
</dbReference>
<evidence type="ECO:0008006" key="3">
    <source>
        <dbReference type="Google" id="ProtNLM"/>
    </source>
</evidence>
<dbReference type="Proteomes" id="UP000198553">
    <property type="component" value="Unassembled WGS sequence"/>
</dbReference>